<dbReference type="EMBL" id="AP012319">
    <property type="protein sequence ID" value="BAL90656.1"/>
    <property type="molecule type" value="Genomic_DNA"/>
</dbReference>
<dbReference type="Proteomes" id="UP000007882">
    <property type="component" value="Chromosome"/>
</dbReference>
<dbReference type="RefSeq" id="WP_014445544.1">
    <property type="nucleotide sequence ID" value="NC_017093.1"/>
</dbReference>
<dbReference type="HOGENOM" id="CLU_121314_0_0_11"/>
<dbReference type="PATRIC" id="fig|512565.3.peg.5429"/>
<gene>
    <name evidence="2" type="ordered locus">AMIS_54360</name>
</gene>
<dbReference type="eggNOG" id="COG3153">
    <property type="taxonomic scope" value="Bacteria"/>
</dbReference>
<dbReference type="KEGG" id="ams:AMIS_54360"/>
<evidence type="ECO:0008006" key="4">
    <source>
        <dbReference type="Google" id="ProtNLM"/>
    </source>
</evidence>
<proteinExistence type="predicted"/>
<dbReference type="AlphaFoldDB" id="I0HCB9"/>
<reference evidence="2 3" key="1">
    <citation type="submission" date="2012-02" db="EMBL/GenBank/DDBJ databases">
        <title>Complete genome sequence of Actinoplanes missouriensis 431 (= NBRC 102363).</title>
        <authorList>
            <person name="Ohnishi Y."/>
            <person name="Ishikawa J."/>
            <person name="Sekine M."/>
            <person name="Hosoyama A."/>
            <person name="Harada T."/>
            <person name="Narita H."/>
            <person name="Hata T."/>
            <person name="Konno Y."/>
            <person name="Tutikane K."/>
            <person name="Fujita N."/>
            <person name="Horinouchi S."/>
            <person name="Hayakawa M."/>
        </authorList>
    </citation>
    <scope>NUCLEOTIDE SEQUENCE [LARGE SCALE GENOMIC DNA]</scope>
    <source>
        <strain evidence="3">ATCC 14538 / DSM 43046 / CBS 188.64 / JCM 3121 / NBRC 102363 / NCIMB 12654 / NRRL B-3342 / UNCC 431</strain>
    </source>
</reference>
<evidence type="ECO:0000313" key="2">
    <source>
        <dbReference type="EMBL" id="BAL90656.1"/>
    </source>
</evidence>
<feature type="compositionally biased region" description="Basic and acidic residues" evidence="1">
    <location>
        <begin position="186"/>
        <end position="207"/>
    </location>
</feature>
<sequence length="207" mass="23325">MEVRVLPELPAEMSDEAWDFYRDTFADLAVLAVNRHLMYRGEFDALMADKRADKYVAVDADGGIVGLGVMTNELDAVSLISPDYFEYHWPDLFEQRRLFYVVFVGAKAGARGTGVFISLLRSMYGAIGAVDGKVFVDICAFNEERNSLPRMISMILGRVAGRAQPTRLDSQSFWMYEFPPPGTPVRPERRSGFRERGNLPERRGGRG</sequence>
<name>I0HCB9_ACTM4</name>
<feature type="region of interest" description="Disordered" evidence="1">
    <location>
        <begin position="180"/>
        <end position="207"/>
    </location>
</feature>
<dbReference type="STRING" id="512565.AMIS_54360"/>
<organism evidence="2 3">
    <name type="scientific">Actinoplanes missouriensis (strain ATCC 14538 / DSM 43046 / CBS 188.64 / JCM 3121 / NBRC 102363 / NCIMB 12654 / NRRL B-3342 / UNCC 431)</name>
    <dbReference type="NCBI Taxonomy" id="512565"/>
    <lineage>
        <taxon>Bacteria</taxon>
        <taxon>Bacillati</taxon>
        <taxon>Actinomycetota</taxon>
        <taxon>Actinomycetes</taxon>
        <taxon>Micromonosporales</taxon>
        <taxon>Micromonosporaceae</taxon>
        <taxon>Actinoplanes</taxon>
    </lineage>
</organism>
<evidence type="ECO:0000256" key="1">
    <source>
        <dbReference type="SAM" id="MobiDB-lite"/>
    </source>
</evidence>
<keyword evidence="3" id="KW-1185">Reference proteome</keyword>
<evidence type="ECO:0000313" key="3">
    <source>
        <dbReference type="Proteomes" id="UP000007882"/>
    </source>
</evidence>
<accession>I0HCB9</accession>
<protein>
    <recommendedName>
        <fullName evidence="4">N-acetyltransferase domain-containing protein</fullName>
    </recommendedName>
</protein>